<protein>
    <submittedName>
        <fullName evidence="1">Uncharacterized protein</fullName>
    </submittedName>
</protein>
<evidence type="ECO:0000313" key="1">
    <source>
        <dbReference type="EMBL" id="ORY24610.1"/>
    </source>
</evidence>
<reference evidence="1 2" key="1">
    <citation type="submission" date="2016-08" db="EMBL/GenBank/DDBJ databases">
        <title>A Parts List for Fungal Cellulosomes Revealed by Comparative Genomics.</title>
        <authorList>
            <consortium name="DOE Joint Genome Institute"/>
            <person name="Haitjema C.H."/>
            <person name="Gilmore S.P."/>
            <person name="Henske J.K."/>
            <person name="Solomon K.V."/>
            <person name="De Groot R."/>
            <person name="Kuo A."/>
            <person name="Mondo S.J."/>
            <person name="Salamov A.A."/>
            <person name="Labutti K."/>
            <person name="Zhao Z."/>
            <person name="Chiniquy J."/>
            <person name="Barry K."/>
            <person name="Brewer H.M."/>
            <person name="Purvine S.O."/>
            <person name="Wright A.T."/>
            <person name="Boxma B."/>
            <person name="Van Alen T."/>
            <person name="Hackstein J.H."/>
            <person name="Baker S.E."/>
            <person name="Grigoriev I.V."/>
            <person name="O'Malley M.A."/>
        </authorList>
    </citation>
    <scope>NUCLEOTIDE SEQUENCE [LARGE SCALE GENOMIC DNA]</scope>
    <source>
        <strain evidence="1 2">G1</strain>
    </source>
</reference>
<dbReference type="STRING" id="1754190.A0A1Y2AQM8"/>
<organism evidence="1 2">
    <name type="scientific">Neocallimastix californiae</name>
    <dbReference type="NCBI Taxonomy" id="1754190"/>
    <lineage>
        <taxon>Eukaryota</taxon>
        <taxon>Fungi</taxon>
        <taxon>Fungi incertae sedis</taxon>
        <taxon>Chytridiomycota</taxon>
        <taxon>Chytridiomycota incertae sedis</taxon>
        <taxon>Neocallimastigomycetes</taxon>
        <taxon>Neocallimastigales</taxon>
        <taxon>Neocallimastigaceae</taxon>
        <taxon>Neocallimastix</taxon>
    </lineage>
</organism>
<dbReference type="Proteomes" id="UP000193920">
    <property type="component" value="Unassembled WGS sequence"/>
</dbReference>
<accession>A0A1Y2AQM8</accession>
<dbReference type="EMBL" id="MCOG01000220">
    <property type="protein sequence ID" value="ORY24610.1"/>
    <property type="molecule type" value="Genomic_DNA"/>
</dbReference>
<evidence type="ECO:0000313" key="2">
    <source>
        <dbReference type="Proteomes" id="UP000193920"/>
    </source>
</evidence>
<comment type="caution">
    <text evidence="1">The sequence shown here is derived from an EMBL/GenBank/DDBJ whole genome shotgun (WGS) entry which is preliminary data.</text>
</comment>
<gene>
    <name evidence="1" type="ORF">LY90DRAFT_514506</name>
</gene>
<name>A0A1Y2AQM8_9FUNG</name>
<proteinExistence type="predicted"/>
<sequence>MNKLINNEKKKLKNEEKKYEVIIEANINKNKYGNKNENGDENVDENEIIKDKSLSNSIELSSNKAINGESFLFETVENQSNIVDAHAKYLDDITKDTQKYIIPNKNNSNHDFSHFTNKIVQKFKSELSLKKSKKSFMSLKAKSSQSVILSPSISVSEISIAPSTPKSSIHISINQLNIDNISQNQKSKAKSCCIEMKKKISKISLSDKNIWEILRSKNQRKIIIDSTESNQNNLITNCTVDRIIPSLLTSNTENINYIIHSFNNNKKNNSIQSVENIMPSYPQALIHKSFTGILSNIKIENCKSAKENCSEFVKKYILDFNSKLKDFHWIYKSERFPKLLLNRIRIKEECRKLKETGNN</sequence>
<dbReference type="AlphaFoldDB" id="A0A1Y2AQM8"/>
<keyword evidence="2" id="KW-1185">Reference proteome</keyword>